<evidence type="ECO:0000256" key="4">
    <source>
        <dbReference type="ARBA" id="ARBA00023125"/>
    </source>
</evidence>
<dbReference type="SUPFAM" id="SSF88659">
    <property type="entry name" value="Sigma3 and sigma4 domains of RNA polymerase sigma factors"/>
    <property type="match status" value="1"/>
</dbReference>
<dbReference type="Gene3D" id="1.10.1740.10">
    <property type="match status" value="1"/>
</dbReference>
<dbReference type="Gene3D" id="3.30.565.10">
    <property type="entry name" value="Histidine kinase-like ATPase, C-terminal domain"/>
    <property type="match status" value="1"/>
</dbReference>
<dbReference type="CDD" id="cd16934">
    <property type="entry name" value="HATPase_RsbT-like"/>
    <property type="match status" value="1"/>
</dbReference>
<evidence type="ECO:0000256" key="2">
    <source>
        <dbReference type="ARBA" id="ARBA00023015"/>
    </source>
</evidence>
<protein>
    <submittedName>
        <fullName evidence="8">Serine/threonine-protein kinase RsbT</fullName>
    </submittedName>
</protein>
<evidence type="ECO:0000259" key="7">
    <source>
        <dbReference type="SMART" id="SM00387"/>
    </source>
</evidence>
<keyword evidence="5" id="KW-0804">Transcription</keyword>
<dbReference type="PANTHER" id="PTHR43133:SF8">
    <property type="entry name" value="RNA POLYMERASE SIGMA FACTOR HI_1459-RELATED"/>
    <property type="match status" value="1"/>
</dbReference>
<gene>
    <name evidence="8" type="ORF">SAMN05216574_12219</name>
</gene>
<evidence type="ECO:0000256" key="6">
    <source>
        <dbReference type="SAM" id="MobiDB-lite"/>
    </source>
</evidence>
<comment type="similarity">
    <text evidence="1">Belongs to the sigma-70 factor family. ECF subfamily.</text>
</comment>
<keyword evidence="3" id="KW-0731">Sigma factor</keyword>
<dbReference type="SMART" id="SM00387">
    <property type="entry name" value="HATPase_c"/>
    <property type="match status" value="1"/>
</dbReference>
<feature type="region of interest" description="Disordered" evidence="6">
    <location>
        <begin position="1"/>
        <end position="21"/>
    </location>
</feature>
<dbReference type="Pfam" id="PF13581">
    <property type="entry name" value="HATPase_c_2"/>
    <property type="match status" value="1"/>
</dbReference>
<sequence>MTGCGAEVSGTQRAYRPPVEAAETADPPVAADVHAALAAIVPIVRRIVAARVPDRSTADDLVQETLVRVLAAADRIEPGMLEPYAIVTARNVVASLWREQDRHRRNEHRMVDLLAPESPDADLLAREEQSAVAQALARLSDRERATLLAHEVSGQDTRSLAAELGSTAGAVAAQLNRARARLRVEYLLASERVEPPTDRCRPVLLALSGGDRRRQREVDAARHLLECDLCARLSQPLLQRAATREDRIRIAIGSDGDIVAARQAARELASRLGFGRTDLTLIATAVSEVARNIVRFAGSGEVVVELLDHPRRGVQVVARDTGPGISDVEQALTDGYSTYSGLGLGLPGARRLMDEFAVASEVGQGTTATMTKWCGER</sequence>
<keyword evidence="8" id="KW-0808">Transferase</keyword>
<dbReference type="Pfam" id="PF04542">
    <property type="entry name" value="Sigma70_r2"/>
    <property type="match status" value="1"/>
</dbReference>
<evidence type="ECO:0000313" key="9">
    <source>
        <dbReference type="Proteomes" id="UP000198589"/>
    </source>
</evidence>
<accession>A0A1I2KJD6</accession>
<dbReference type="InterPro" id="IPR013325">
    <property type="entry name" value="RNA_pol_sigma_r2"/>
</dbReference>
<dbReference type="GO" id="GO:0016987">
    <property type="term" value="F:sigma factor activity"/>
    <property type="evidence" value="ECO:0007669"/>
    <property type="project" value="UniProtKB-KW"/>
</dbReference>
<dbReference type="Pfam" id="PF08281">
    <property type="entry name" value="Sigma70_r4_2"/>
    <property type="match status" value="1"/>
</dbReference>
<dbReference type="GO" id="GO:0006352">
    <property type="term" value="P:DNA-templated transcription initiation"/>
    <property type="evidence" value="ECO:0007669"/>
    <property type="project" value="InterPro"/>
</dbReference>
<dbReference type="InterPro" id="IPR014284">
    <property type="entry name" value="RNA_pol_sigma-70_dom"/>
</dbReference>
<dbReference type="GO" id="GO:0016301">
    <property type="term" value="F:kinase activity"/>
    <property type="evidence" value="ECO:0007669"/>
    <property type="project" value="UniProtKB-KW"/>
</dbReference>
<evidence type="ECO:0000256" key="5">
    <source>
        <dbReference type="ARBA" id="ARBA00023163"/>
    </source>
</evidence>
<proteinExistence type="inferred from homology"/>
<evidence type="ECO:0000313" key="8">
    <source>
        <dbReference type="EMBL" id="SFF67122.1"/>
    </source>
</evidence>
<dbReference type="EMBL" id="FOND01000022">
    <property type="protein sequence ID" value="SFF67122.1"/>
    <property type="molecule type" value="Genomic_DNA"/>
</dbReference>
<organism evidence="8 9">
    <name type="scientific">Blastococcus tunisiensis</name>
    <dbReference type="NCBI Taxonomy" id="1798228"/>
    <lineage>
        <taxon>Bacteria</taxon>
        <taxon>Bacillati</taxon>
        <taxon>Actinomycetota</taxon>
        <taxon>Actinomycetes</taxon>
        <taxon>Geodermatophilales</taxon>
        <taxon>Geodermatophilaceae</taxon>
        <taxon>Blastococcus</taxon>
    </lineage>
</organism>
<dbReference type="OrthoDB" id="5769716at2"/>
<dbReference type="SUPFAM" id="SSF88946">
    <property type="entry name" value="Sigma2 domain of RNA polymerase sigma factors"/>
    <property type="match status" value="1"/>
</dbReference>
<dbReference type="InterPro" id="IPR007627">
    <property type="entry name" value="RNA_pol_sigma70_r2"/>
</dbReference>
<dbReference type="GO" id="GO:0003677">
    <property type="term" value="F:DNA binding"/>
    <property type="evidence" value="ECO:0007669"/>
    <property type="project" value="UniProtKB-KW"/>
</dbReference>
<evidence type="ECO:0000256" key="3">
    <source>
        <dbReference type="ARBA" id="ARBA00023082"/>
    </source>
</evidence>
<evidence type="ECO:0000256" key="1">
    <source>
        <dbReference type="ARBA" id="ARBA00010641"/>
    </source>
</evidence>
<dbReference type="AlphaFoldDB" id="A0A1I2KJD6"/>
<dbReference type="InterPro" id="IPR039425">
    <property type="entry name" value="RNA_pol_sigma-70-like"/>
</dbReference>
<dbReference type="InterPro" id="IPR036890">
    <property type="entry name" value="HATPase_C_sf"/>
</dbReference>
<dbReference type="Gene3D" id="1.10.10.10">
    <property type="entry name" value="Winged helix-like DNA-binding domain superfamily/Winged helix DNA-binding domain"/>
    <property type="match status" value="1"/>
</dbReference>
<dbReference type="SUPFAM" id="SSF55874">
    <property type="entry name" value="ATPase domain of HSP90 chaperone/DNA topoisomerase II/histidine kinase"/>
    <property type="match status" value="1"/>
</dbReference>
<feature type="domain" description="Histidine kinase/HSP90-like ATPase" evidence="7">
    <location>
        <begin position="277"/>
        <end position="376"/>
    </location>
</feature>
<dbReference type="InterPro" id="IPR013249">
    <property type="entry name" value="RNA_pol_sigma70_r4_t2"/>
</dbReference>
<keyword evidence="4" id="KW-0238">DNA-binding</keyword>
<keyword evidence="8" id="KW-0418">Kinase</keyword>
<reference evidence="9" key="1">
    <citation type="submission" date="2016-10" db="EMBL/GenBank/DDBJ databases">
        <authorList>
            <person name="Varghese N."/>
            <person name="Submissions S."/>
        </authorList>
    </citation>
    <scope>NUCLEOTIDE SEQUENCE [LARGE SCALE GENOMIC DNA]</scope>
    <source>
        <strain evidence="9">DSM 46838</strain>
    </source>
</reference>
<dbReference type="InterPro" id="IPR003594">
    <property type="entry name" value="HATPase_dom"/>
</dbReference>
<dbReference type="InterPro" id="IPR013324">
    <property type="entry name" value="RNA_pol_sigma_r3/r4-like"/>
</dbReference>
<dbReference type="Proteomes" id="UP000198589">
    <property type="component" value="Unassembled WGS sequence"/>
</dbReference>
<dbReference type="InterPro" id="IPR036388">
    <property type="entry name" value="WH-like_DNA-bd_sf"/>
</dbReference>
<name>A0A1I2KJD6_9ACTN</name>
<dbReference type="STRING" id="1798228.SAMN05216574_12219"/>
<dbReference type="NCBIfam" id="TIGR02937">
    <property type="entry name" value="sigma70-ECF"/>
    <property type="match status" value="1"/>
</dbReference>
<keyword evidence="2" id="KW-0805">Transcription regulation</keyword>
<keyword evidence="9" id="KW-1185">Reference proteome</keyword>
<dbReference type="PANTHER" id="PTHR43133">
    <property type="entry name" value="RNA POLYMERASE ECF-TYPE SIGMA FACTO"/>
    <property type="match status" value="1"/>
</dbReference>